<dbReference type="GO" id="GO:0016779">
    <property type="term" value="F:nucleotidyltransferase activity"/>
    <property type="evidence" value="ECO:0007669"/>
    <property type="project" value="UniProtKB-ARBA"/>
</dbReference>
<reference evidence="2" key="1">
    <citation type="submission" date="2020-10" db="EMBL/GenBank/DDBJ databases">
        <authorList>
            <person name="Gilroy R."/>
        </authorList>
    </citation>
    <scope>NUCLEOTIDE SEQUENCE</scope>
    <source>
        <strain evidence="2">F6-4510</strain>
    </source>
</reference>
<dbReference type="AlphaFoldDB" id="A0A9D9DW64"/>
<reference evidence="2" key="2">
    <citation type="journal article" date="2021" name="PeerJ">
        <title>Extensive microbial diversity within the chicken gut microbiome revealed by metagenomics and culture.</title>
        <authorList>
            <person name="Gilroy R."/>
            <person name="Ravi A."/>
            <person name="Getino M."/>
            <person name="Pursley I."/>
            <person name="Horton D.L."/>
            <person name="Alikhan N.F."/>
            <person name="Baker D."/>
            <person name="Gharbi K."/>
            <person name="Hall N."/>
            <person name="Watson M."/>
            <person name="Adriaenssens E.M."/>
            <person name="Foster-Nyarko E."/>
            <person name="Jarju S."/>
            <person name="Secka A."/>
            <person name="Antonio M."/>
            <person name="Oren A."/>
            <person name="Chaudhuri R.R."/>
            <person name="La Ragione R."/>
            <person name="Hildebrand F."/>
            <person name="Pallen M.J."/>
        </authorList>
    </citation>
    <scope>NUCLEOTIDE SEQUENCE</scope>
    <source>
        <strain evidence="2">F6-4510</strain>
    </source>
</reference>
<organism evidence="2 3">
    <name type="scientific">Candidatus Fimicola merdigallinarum</name>
    <dbReference type="NCBI Taxonomy" id="2840819"/>
    <lineage>
        <taxon>Bacteria</taxon>
        <taxon>Bacillati</taxon>
        <taxon>Bacillota</taxon>
        <taxon>Clostridia</taxon>
        <taxon>Lachnospirales</taxon>
        <taxon>Lachnospiraceae</taxon>
        <taxon>Lachnospiraceae incertae sedis</taxon>
        <taxon>Candidatus Fimicola</taxon>
    </lineage>
</organism>
<feature type="non-terminal residue" evidence="2">
    <location>
        <position position="194"/>
    </location>
</feature>
<dbReference type="PANTHER" id="PTHR43777">
    <property type="entry name" value="MOLYBDENUM COFACTOR CYTIDYLYLTRANSFERASE"/>
    <property type="match status" value="1"/>
</dbReference>
<dbReference type="InterPro" id="IPR029044">
    <property type="entry name" value="Nucleotide-diphossugar_trans"/>
</dbReference>
<accession>A0A9D9DW64</accession>
<feature type="domain" description="MobA-like NTP transferase" evidence="1">
    <location>
        <begin position="6"/>
        <end position="174"/>
    </location>
</feature>
<comment type="caution">
    <text evidence="2">The sequence shown here is derived from an EMBL/GenBank/DDBJ whole genome shotgun (WGS) entry which is preliminary data.</text>
</comment>
<sequence>MKINIILMAGGNSIRFGENKLLYNYKGKSLFEIALNNILKGFENSYYDFNIIVVTQYKEILDIVEKSRFSEAVYSVYSPESSRGVSFTIRNGILSEREKCDFYMFAVCDQPFMKSETYVKLFKCTLNSNKGIGSVRCNGAVGNPVVFSEKYRDELLGIDGDTGGRKIVKKHIDDVYYFGILDDREIFDIDSKDN</sequence>
<protein>
    <submittedName>
        <fullName evidence="2">Nucleotidyltransferase family protein</fullName>
    </submittedName>
</protein>
<name>A0A9D9DW64_9FIRM</name>
<dbReference type="Proteomes" id="UP000823611">
    <property type="component" value="Unassembled WGS sequence"/>
</dbReference>
<dbReference type="CDD" id="cd04182">
    <property type="entry name" value="GT_2_like_f"/>
    <property type="match status" value="1"/>
</dbReference>
<dbReference type="SUPFAM" id="SSF53448">
    <property type="entry name" value="Nucleotide-diphospho-sugar transferases"/>
    <property type="match status" value="1"/>
</dbReference>
<gene>
    <name evidence="2" type="ORF">IAC55_05885</name>
</gene>
<dbReference type="Pfam" id="PF12804">
    <property type="entry name" value="NTP_transf_3"/>
    <property type="match status" value="1"/>
</dbReference>
<evidence type="ECO:0000259" key="1">
    <source>
        <dbReference type="Pfam" id="PF12804"/>
    </source>
</evidence>
<evidence type="ECO:0000313" key="2">
    <source>
        <dbReference type="EMBL" id="MBO8434831.1"/>
    </source>
</evidence>
<proteinExistence type="predicted"/>
<evidence type="ECO:0000313" key="3">
    <source>
        <dbReference type="Proteomes" id="UP000823611"/>
    </source>
</evidence>
<dbReference type="PANTHER" id="PTHR43777:SF1">
    <property type="entry name" value="MOLYBDENUM COFACTOR CYTIDYLYLTRANSFERASE"/>
    <property type="match status" value="1"/>
</dbReference>
<dbReference type="EMBL" id="JADIMX010000110">
    <property type="protein sequence ID" value="MBO8434831.1"/>
    <property type="molecule type" value="Genomic_DNA"/>
</dbReference>
<dbReference type="InterPro" id="IPR025877">
    <property type="entry name" value="MobA-like_NTP_Trfase"/>
</dbReference>
<dbReference type="Gene3D" id="3.90.550.10">
    <property type="entry name" value="Spore Coat Polysaccharide Biosynthesis Protein SpsA, Chain A"/>
    <property type="match status" value="1"/>
</dbReference>